<name>T1CYJ6_9ZZZZ</name>
<dbReference type="InterPro" id="IPR001509">
    <property type="entry name" value="Epimerase_deHydtase"/>
</dbReference>
<feature type="domain" description="NAD-dependent epimerase/dehydratase" evidence="1">
    <location>
        <begin position="8"/>
        <end position="69"/>
    </location>
</feature>
<dbReference type="AlphaFoldDB" id="T1CYJ6"/>
<protein>
    <submittedName>
        <fullName evidence="2">UDP-glucose 4-epimerase</fullName>
    </submittedName>
</protein>
<reference evidence="2" key="1">
    <citation type="submission" date="2013-08" db="EMBL/GenBank/DDBJ databases">
        <authorList>
            <person name="Mendez C."/>
            <person name="Richter M."/>
            <person name="Ferrer M."/>
            <person name="Sanchez J."/>
        </authorList>
    </citation>
    <scope>NUCLEOTIDE SEQUENCE</scope>
</reference>
<accession>T1CYJ6</accession>
<dbReference type="InterPro" id="IPR036291">
    <property type="entry name" value="NAD(P)-bd_dom_sf"/>
</dbReference>
<sequence>MHRRVTVILVTGGAGYVGSAVTAYLRGHGEAVVVVDDLSTGHRDAVAGAEFVQADIADQETLRAVIRRYGV</sequence>
<proteinExistence type="predicted"/>
<comment type="caution">
    <text evidence="2">The sequence shown here is derived from an EMBL/GenBank/DDBJ whole genome shotgun (WGS) entry which is preliminary data.</text>
</comment>
<evidence type="ECO:0000313" key="2">
    <source>
        <dbReference type="EMBL" id="EQD74384.1"/>
    </source>
</evidence>
<dbReference type="Pfam" id="PF01370">
    <property type="entry name" value="Epimerase"/>
    <property type="match status" value="1"/>
</dbReference>
<dbReference type="Gene3D" id="3.40.50.720">
    <property type="entry name" value="NAD(P)-binding Rossmann-like Domain"/>
    <property type="match status" value="1"/>
</dbReference>
<dbReference type="EMBL" id="AUZX01003266">
    <property type="protein sequence ID" value="EQD74384.1"/>
    <property type="molecule type" value="Genomic_DNA"/>
</dbReference>
<evidence type="ECO:0000259" key="1">
    <source>
        <dbReference type="Pfam" id="PF01370"/>
    </source>
</evidence>
<gene>
    <name evidence="2" type="ORF">B1A_04490</name>
</gene>
<feature type="non-terminal residue" evidence="2">
    <location>
        <position position="71"/>
    </location>
</feature>
<reference evidence="2" key="2">
    <citation type="journal article" date="2014" name="ISME J.">
        <title>Microbial stratification in low pH oxic and suboxic macroscopic growths along an acid mine drainage.</title>
        <authorList>
            <person name="Mendez-Garcia C."/>
            <person name="Mesa V."/>
            <person name="Sprenger R.R."/>
            <person name="Richter M."/>
            <person name="Diez M.S."/>
            <person name="Solano J."/>
            <person name="Bargiela R."/>
            <person name="Golyshina O.V."/>
            <person name="Manteca A."/>
            <person name="Ramos J.L."/>
            <person name="Gallego J.R."/>
            <person name="Llorente I."/>
            <person name="Martins Dos Santos V.A."/>
            <person name="Jensen O.N."/>
            <person name="Pelaez A.I."/>
            <person name="Sanchez J."/>
            <person name="Ferrer M."/>
        </authorList>
    </citation>
    <scope>NUCLEOTIDE SEQUENCE</scope>
</reference>
<dbReference type="SUPFAM" id="SSF51735">
    <property type="entry name" value="NAD(P)-binding Rossmann-fold domains"/>
    <property type="match status" value="1"/>
</dbReference>
<organism evidence="2">
    <name type="scientific">mine drainage metagenome</name>
    <dbReference type="NCBI Taxonomy" id="410659"/>
    <lineage>
        <taxon>unclassified sequences</taxon>
        <taxon>metagenomes</taxon>
        <taxon>ecological metagenomes</taxon>
    </lineage>
</organism>